<protein>
    <recommendedName>
        <fullName evidence="12">Ig-like domain-containing protein</fullName>
    </recommendedName>
</protein>
<keyword evidence="6 11" id="KW-0472">Membrane</keyword>
<evidence type="ECO:0000256" key="1">
    <source>
        <dbReference type="ARBA" id="ARBA00004251"/>
    </source>
</evidence>
<feature type="domain" description="Ig-like" evidence="12">
    <location>
        <begin position="29"/>
        <end position="122"/>
    </location>
</feature>
<evidence type="ECO:0000256" key="5">
    <source>
        <dbReference type="ARBA" id="ARBA00022989"/>
    </source>
</evidence>
<keyword evidence="14" id="KW-1185">Reference proteome</keyword>
<dbReference type="GO" id="GO:0007166">
    <property type="term" value="P:cell surface receptor signaling pathway"/>
    <property type="evidence" value="ECO:0007669"/>
    <property type="project" value="TreeGrafter"/>
</dbReference>
<dbReference type="GO" id="GO:0042130">
    <property type="term" value="P:negative regulation of T cell proliferation"/>
    <property type="evidence" value="ECO:0007669"/>
    <property type="project" value="TreeGrafter"/>
</dbReference>
<dbReference type="GO" id="GO:0006955">
    <property type="term" value="P:immune response"/>
    <property type="evidence" value="ECO:0007669"/>
    <property type="project" value="TreeGrafter"/>
</dbReference>
<dbReference type="InterPro" id="IPR007110">
    <property type="entry name" value="Ig-like_dom"/>
</dbReference>
<dbReference type="EMBL" id="JAUYZG010000005">
    <property type="protein sequence ID" value="KAK2907129.1"/>
    <property type="molecule type" value="Genomic_DNA"/>
</dbReference>
<dbReference type="GO" id="GO:0071222">
    <property type="term" value="P:cellular response to lipopolysaccharide"/>
    <property type="evidence" value="ECO:0007669"/>
    <property type="project" value="TreeGrafter"/>
</dbReference>
<dbReference type="InterPro" id="IPR003599">
    <property type="entry name" value="Ig_sub"/>
</dbReference>
<dbReference type="PANTHER" id="PTHR25466:SF14">
    <property type="entry name" value="BUTYROPHILIN SUBFAMILY 2 MEMBER A2-LIKE-RELATED"/>
    <property type="match status" value="1"/>
</dbReference>
<sequence length="218" mass="24399">MVIGCCFICVFAVLINKVFLDIRVVGFIGGSVVLPCSSAKRDLKPQDMNVVWRDKDSENVYDLINGEAFVEQQFQRYKNRAQTFPDEYRRGNFSVKLINLTHTDAGEFNCLITHSSDSKHQTVWLVINESTVETKNKSTKGETQVPEMQSDWWKISVGVCILSVIIITIIVVSIIIKKRTPALPGTVSNGRPCYILQESAPSEPLVVFASKTEVTCHA</sequence>
<gene>
    <name evidence="13" type="ORF">Q8A67_006114</name>
</gene>
<proteinExistence type="predicted"/>
<keyword evidence="9" id="KW-0325">Glycoprotein</keyword>
<dbReference type="Proteomes" id="UP001187343">
    <property type="component" value="Unassembled WGS sequence"/>
</dbReference>
<evidence type="ECO:0000256" key="11">
    <source>
        <dbReference type="SAM" id="Phobius"/>
    </source>
</evidence>
<dbReference type="SMART" id="SM00409">
    <property type="entry name" value="IG"/>
    <property type="match status" value="1"/>
</dbReference>
<dbReference type="InterPro" id="IPR051713">
    <property type="entry name" value="T-cell_Activation_Regulation"/>
</dbReference>
<evidence type="ECO:0000313" key="13">
    <source>
        <dbReference type="EMBL" id="KAK2907129.1"/>
    </source>
</evidence>
<evidence type="ECO:0000313" key="14">
    <source>
        <dbReference type="Proteomes" id="UP001187343"/>
    </source>
</evidence>
<dbReference type="SUPFAM" id="SSF48726">
    <property type="entry name" value="Immunoglobulin"/>
    <property type="match status" value="1"/>
</dbReference>
<comment type="subcellular location">
    <subcellularLocation>
        <location evidence="1">Cell membrane</location>
        <topology evidence="1">Single-pass type I membrane protein</topology>
    </subcellularLocation>
</comment>
<keyword evidence="7" id="KW-1015">Disulfide bond</keyword>
<evidence type="ECO:0000256" key="7">
    <source>
        <dbReference type="ARBA" id="ARBA00023157"/>
    </source>
</evidence>
<keyword evidence="3 11" id="KW-0812">Transmembrane</keyword>
<dbReference type="Pfam" id="PF00047">
    <property type="entry name" value="ig"/>
    <property type="match status" value="1"/>
</dbReference>
<dbReference type="GO" id="GO:0042102">
    <property type="term" value="P:positive regulation of T cell proliferation"/>
    <property type="evidence" value="ECO:0007669"/>
    <property type="project" value="TreeGrafter"/>
</dbReference>
<organism evidence="13 14">
    <name type="scientific">Cirrhinus molitorella</name>
    <name type="common">mud carp</name>
    <dbReference type="NCBI Taxonomy" id="172907"/>
    <lineage>
        <taxon>Eukaryota</taxon>
        <taxon>Metazoa</taxon>
        <taxon>Chordata</taxon>
        <taxon>Craniata</taxon>
        <taxon>Vertebrata</taxon>
        <taxon>Euteleostomi</taxon>
        <taxon>Actinopterygii</taxon>
        <taxon>Neopterygii</taxon>
        <taxon>Teleostei</taxon>
        <taxon>Ostariophysi</taxon>
        <taxon>Cypriniformes</taxon>
        <taxon>Cyprinidae</taxon>
        <taxon>Labeoninae</taxon>
        <taxon>Labeonini</taxon>
        <taxon>Cirrhinus</taxon>
    </lineage>
</organism>
<dbReference type="Gene3D" id="2.60.40.10">
    <property type="entry name" value="Immunoglobulins"/>
    <property type="match status" value="1"/>
</dbReference>
<dbReference type="InterPro" id="IPR013151">
    <property type="entry name" value="Immunoglobulin_dom"/>
</dbReference>
<evidence type="ECO:0000256" key="9">
    <source>
        <dbReference type="ARBA" id="ARBA00023180"/>
    </source>
</evidence>
<keyword evidence="2" id="KW-1003">Cell membrane</keyword>
<keyword evidence="10" id="KW-0393">Immunoglobulin domain</keyword>
<evidence type="ECO:0000256" key="8">
    <source>
        <dbReference type="ARBA" id="ARBA00023170"/>
    </source>
</evidence>
<name>A0AA88Q8E6_9TELE</name>
<reference evidence="13" key="1">
    <citation type="submission" date="2023-08" db="EMBL/GenBank/DDBJ databases">
        <title>Chromosome-level Genome Assembly of mud carp (Cirrhinus molitorella).</title>
        <authorList>
            <person name="Liu H."/>
        </authorList>
    </citation>
    <scope>NUCLEOTIDE SEQUENCE</scope>
    <source>
        <strain evidence="13">Prfri</strain>
        <tissue evidence="13">Muscle</tissue>
    </source>
</reference>
<evidence type="ECO:0000256" key="10">
    <source>
        <dbReference type="ARBA" id="ARBA00023319"/>
    </source>
</evidence>
<dbReference type="AlphaFoldDB" id="A0AA88Q8E6"/>
<dbReference type="InterPro" id="IPR013783">
    <property type="entry name" value="Ig-like_fold"/>
</dbReference>
<evidence type="ECO:0000256" key="3">
    <source>
        <dbReference type="ARBA" id="ARBA00022692"/>
    </source>
</evidence>
<evidence type="ECO:0000256" key="6">
    <source>
        <dbReference type="ARBA" id="ARBA00023136"/>
    </source>
</evidence>
<comment type="caution">
    <text evidence="13">The sequence shown here is derived from an EMBL/GenBank/DDBJ whole genome shotgun (WGS) entry which is preliminary data.</text>
</comment>
<dbReference type="GO" id="GO:0009897">
    <property type="term" value="C:external side of plasma membrane"/>
    <property type="evidence" value="ECO:0007669"/>
    <property type="project" value="TreeGrafter"/>
</dbReference>
<dbReference type="FunFam" id="2.60.40.10:FF:000142">
    <property type="entry name" value="V-set domain-containing T-cell activation inhibitor 1"/>
    <property type="match status" value="1"/>
</dbReference>
<evidence type="ECO:0000256" key="4">
    <source>
        <dbReference type="ARBA" id="ARBA00022729"/>
    </source>
</evidence>
<evidence type="ECO:0000256" key="2">
    <source>
        <dbReference type="ARBA" id="ARBA00022475"/>
    </source>
</evidence>
<dbReference type="GO" id="GO:0031295">
    <property type="term" value="P:T cell costimulation"/>
    <property type="evidence" value="ECO:0007669"/>
    <property type="project" value="TreeGrafter"/>
</dbReference>
<dbReference type="InterPro" id="IPR036179">
    <property type="entry name" value="Ig-like_dom_sf"/>
</dbReference>
<dbReference type="PROSITE" id="PS50835">
    <property type="entry name" value="IG_LIKE"/>
    <property type="match status" value="1"/>
</dbReference>
<keyword evidence="4" id="KW-0732">Signal</keyword>
<evidence type="ECO:0000259" key="12">
    <source>
        <dbReference type="PROSITE" id="PS50835"/>
    </source>
</evidence>
<accession>A0AA88Q8E6</accession>
<keyword evidence="8" id="KW-0675">Receptor</keyword>
<feature type="transmembrane region" description="Helical" evidence="11">
    <location>
        <begin position="152"/>
        <end position="176"/>
    </location>
</feature>
<dbReference type="PANTHER" id="PTHR25466">
    <property type="entry name" value="T-LYMPHOCYTE ACTIVATION ANTIGEN"/>
    <property type="match status" value="1"/>
</dbReference>
<keyword evidence="5 11" id="KW-1133">Transmembrane helix</keyword>